<organism evidence="3 4">
    <name type="scientific">Herbaspirillum chlorophenolicum</name>
    <dbReference type="NCBI Taxonomy" id="211589"/>
    <lineage>
        <taxon>Bacteria</taxon>
        <taxon>Pseudomonadati</taxon>
        <taxon>Pseudomonadota</taxon>
        <taxon>Betaproteobacteria</taxon>
        <taxon>Burkholderiales</taxon>
        <taxon>Oxalobacteraceae</taxon>
        <taxon>Herbaspirillum</taxon>
    </lineage>
</organism>
<proteinExistence type="predicted"/>
<dbReference type="EMBL" id="JBIUZV010000003">
    <property type="protein sequence ID" value="MFJ3045649.1"/>
    <property type="molecule type" value="Genomic_DNA"/>
</dbReference>
<keyword evidence="4" id="KW-1185">Reference proteome</keyword>
<dbReference type="NCBIfam" id="NF037995">
    <property type="entry name" value="TRAP_S1"/>
    <property type="match status" value="1"/>
</dbReference>
<feature type="chain" id="PRO_5046599070" evidence="2">
    <location>
        <begin position="30"/>
        <end position="336"/>
    </location>
</feature>
<evidence type="ECO:0000313" key="4">
    <source>
        <dbReference type="Proteomes" id="UP001617427"/>
    </source>
</evidence>
<accession>A0ABW8EWI5</accession>
<sequence>MRRQFLGWLAATCAAAAMAALPAAASAQAKTIKMATIAIHGSPWHKALMKFKEVVDKESHGKYTVSIYTDGQLGDIPQLLSAMQIGTVDMGYFGLSSISFVKGGEPLNIIYVPYLFKNGEWAEKILNNDEFNGIYDKVAQTSGVRVFGAWGQRSARAIQTIKGPIRTPEDLRGMRLRIPTIPILKAAFDRIGVQVTPMGMLEIYNALSRGMVDGQDNGFDLAMPAKYYEAAKYWSATDHVYEIVGFFVSERLWKKMSDEDRAMFKKASQEAGAVATELTRQFDKDSIDVLKKAGATYVVPDKAAFRKAFEGVEAPYDGKLWPKGMVERIHQIQGDK</sequence>
<evidence type="ECO:0000256" key="2">
    <source>
        <dbReference type="SAM" id="SignalP"/>
    </source>
</evidence>
<dbReference type="InterPro" id="IPR018389">
    <property type="entry name" value="DctP_fam"/>
</dbReference>
<evidence type="ECO:0000256" key="1">
    <source>
        <dbReference type="ARBA" id="ARBA00022729"/>
    </source>
</evidence>
<dbReference type="Gene3D" id="3.40.190.170">
    <property type="entry name" value="Bacterial extracellular solute-binding protein, family 7"/>
    <property type="match status" value="1"/>
</dbReference>
<dbReference type="Pfam" id="PF03480">
    <property type="entry name" value="DctP"/>
    <property type="match status" value="1"/>
</dbReference>
<comment type="caution">
    <text evidence="3">The sequence shown here is derived from an EMBL/GenBank/DDBJ whole genome shotgun (WGS) entry which is preliminary data.</text>
</comment>
<reference evidence="3 4" key="1">
    <citation type="submission" date="2024-10" db="EMBL/GenBank/DDBJ databases">
        <title>The Natural Products Discovery Center: Release of the First 8490 Sequenced Strains for Exploring Actinobacteria Biosynthetic Diversity.</title>
        <authorList>
            <person name="Kalkreuter E."/>
            <person name="Kautsar S.A."/>
            <person name="Yang D."/>
            <person name="Bader C.D."/>
            <person name="Teijaro C.N."/>
            <person name="Fluegel L."/>
            <person name="Davis C.M."/>
            <person name="Simpson J.R."/>
            <person name="Lauterbach L."/>
            <person name="Steele A.D."/>
            <person name="Gui C."/>
            <person name="Meng S."/>
            <person name="Li G."/>
            <person name="Viehrig K."/>
            <person name="Ye F."/>
            <person name="Su P."/>
            <person name="Kiefer A.F."/>
            <person name="Nichols A."/>
            <person name="Cepeda A.J."/>
            <person name="Yan W."/>
            <person name="Fan B."/>
            <person name="Jiang Y."/>
            <person name="Adhikari A."/>
            <person name="Zheng C.-J."/>
            <person name="Schuster L."/>
            <person name="Cowan T.M."/>
            <person name="Smanski M.J."/>
            <person name="Chevrette M.G."/>
            <person name="De Carvalho L.P.S."/>
            <person name="Shen B."/>
        </authorList>
    </citation>
    <scope>NUCLEOTIDE SEQUENCE [LARGE SCALE GENOMIC DNA]</scope>
    <source>
        <strain evidence="3 4">NPDC087045</strain>
    </source>
</reference>
<feature type="signal peptide" evidence="2">
    <location>
        <begin position="1"/>
        <end position="29"/>
    </location>
</feature>
<dbReference type="PANTHER" id="PTHR33376:SF4">
    <property type="entry name" value="SIALIC ACID-BINDING PERIPLASMIC PROTEIN SIAP"/>
    <property type="match status" value="1"/>
</dbReference>
<protein>
    <submittedName>
        <fullName evidence="3">TRAP transporter substrate-binding protein</fullName>
    </submittedName>
</protein>
<dbReference type="Proteomes" id="UP001617427">
    <property type="component" value="Unassembled WGS sequence"/>
</dbReference>
<dbReference type="CDD" id="cd13603">
    <property type="entry name" value="PBP2_TRAP_Siap_TeaA_like"/>
    <property type="match status" value="1"/>
</dbReference>
<dbReference type="PANTHER" id="PTHR33376">
    <property type="match status" value="1"/>
</dbReference>
<keyword evidence="1 2" id="KW-0732">Signal</keyword>
<dbReference type="InterPro" id="IPR038404">
    <property type="entry name" value="TRAP_DctP_sf"/>
</dbReference>
<evidence type="ECO:0000313" key="3">
    <source>
        <dbReference type="EMBL" id="MFJ3045649.1"/>
    </source>
</evidence>
<dbReference type="RefSeq" id="WP_402699351.1">
    <property type="nucleotide sequence ID" value="NZ_JBIUZV010000003.1"/>
</dbReference>
<name>A0ABW8EWI5_9BURK</name>
<gene>
    <name evidence="3" type="ORF">ACIPEN_07470</name>
</gene>